<accession>A0A8H3QNN5</accession>
<evidence type="ECO:0000313" key="2">
    <source>
        <dbReference type="Proteomes" id="UP000615446"/>
    </source>
</evidence>
<name>A0A8H3QNN5_9GLOM</name>
<proteinExistence type="predicted"/>
<comment type="caution">
    <text evidence="1">The sequence shown here is derived from an EMBL/GenBank/DDBJ whole genome shotgun (WGS) entry which is preliminary data.</text>
</comment>
<reference evidence="1" key="1">
    <citation type="submission" date="2019-10" db="EMBL/GenBank/DDBJ databases">
        <title>Conservation and host-specific expression of non-tandemly repeated heterogenous ribosome RNA gene in arbuscular mycorrhizal fungi.</title>
        <authorList>
            <person name="Maeda T."/>
            <person name="Kobayashi Y."/>
            <person name="Nakagawa T."/>
            <person name="Ezawa T."/>
            <person name="Yamaguchi K."/>
            <person name="Bino T."/>
            <person name="Nishimoto Y."/>
            <person name="Shigenobu S."/>
            <person name="Kawaguchi M."/>
        </authorList>
    </citation>
    <scope>NUCLEOTIDE SEQUENCE</scope>
    <source>
        <strain evidence="1">HR1</strain>
    </source>
</reference>
<dbReference type="Proteomes" id="UP000615446">
    <property type="component" value="Unassembled WGS sequence"/>
</dbReference>
<dbReference type="EMBL" id="BLAL01000068">
    <property type="protein sequence ID" value="GES83299.1"/>
    <property type="molecule type" value="Genomic_DNA"/>
</dbReference>
<evidence type="ECO:0000313" key="1">
    <source>
        <dbReference type="EMBL" id="GES83299.1"/>
    </source>
</evidence>
<organism evidence="1 2">
    <name type="scientific">Rhizophagus clarus</name>
    <dbReference type="NCBI Taxonomy" id="94130"/>
    <lineage>
        <taxon>Eukaryota</taxon>
        <taxon>Fungi</taxon>
        <taxon>Fungi incertae sedis</taxon>
        <taxon>Mucoromycota</taxon>
        <taxon>Glomeromycotina</taxon>
        <taxon>Glomeromycetes</taxon>
        <taxon>Glomerales</taxon>
        <taxon>Glomeraceae</taxon>
        <taxon>Rhizophagus</taxon>
    </lineage>
</organism>
<protein>
    <submittedName>
        <fullName evidence="1">Uncharacterized protein</fullName>
    </submittedName>
</protein>
<dbReference type="AlphaFoldDB" id="A0A8H3QNN5"/>
<sequence>MFPGDMLFQDIKSGSTYSLFRELKGPQHKSSSVDRLLSIQQKYTLLFAREVSLKGRIYLLADFINKYFMDQTVKESTQDPDFTGPWIRKEETDFL</sequence>
<gene>
    <name evidence="1" type="ORF">RCL2_001045800</name>
</gene>